<proteinExistence type="predicted"/>
<dbReference type="OrthoDB" id="6658386at2"/>
<keyword evidence="2" id="KW-0812">Transmembrane</keyword>
<feature type="compositionally biased region" description="Polar residues" evidence="1">
    <location>
        <begin position="145"/>
        <end position="173"/>
    </location>
</feature>
<evidence type="ECO:0000256" key="1">
    <source>
        <dbReference type="SAM" id="MobiDB-lite"/>
    </source>
</evidence>
<feature type="compositionally biased region" description="Polar residues" evidence="1">
    <location>
        <begin position="242"/>
        <end position="260"/>
    </location>
</feature>
<dbReference type="EMBL" id="FUGE01000126">
    <property type="protein sequence ID" value="SJM71409.1"/>
    <property type="molecule type" value="Genomic_DNA"/>
</dbReference>
<dbReference type="AlphaFoldDB" id="A0A1R4GTB8"/>
<gene>
    <name evidence="3" type="ORF">A1232T_01211</name>
</gene>
<keyword evidence="2" id="KW-1133">Transmembrane helix</keyword>
<feature type="compositionally biased region" description="Low complexity" evidence="1">
    <location>
        <begin position="204"/>
        <end position="214"/>
    </location>
</feature>
<keyword evidence="4" id="KW-1185">Reference proteome</keyword>
<protein>
    <submittedName>
        <fullName evidence="3">Uncharacterized protein</fullName>
    </submittedName>
</protein>
<evidence type="ECO:0000313" key="4">
    <source>
        <dbReference type="Proteomes" id="UP000188357"/>
    </source>
</evidence>
<dbReference type="Proteomes" id="UP000188357">
    <property type="component" value="Unassembled WGS sequence"/>
</dbReference>
<evidence type="ECO:0000313" key="3">
    <source>
        <dbReference type="EMBL" id="SJM71409.1"/>
    </source>
</evidence>
<feature type="compositionally biased region" description="Basic and acidic residues" evidence="1">
    <location>
        <begin position="77"/>
        <end position="115"/>
    </location>
</feature>
<dbReference type="RefSeq" id="WP_077450977.1">
    <property type="nucleotide sequence ID" value="NZ_FUGE01000126.1"/>
</dbReference>
<sequence>MQNEKKLPTSPENKGTFKKWLPAIALALVIHALLLIVFFNSQKNAGIQESELNTQTTEAATASEDLTHEKELLLTLIDERTLTKTEEESAEKSAEDPATDESNKDESTKSESDANKEEEEEKEKEKKENGNSDSESSQDKKETQKNVTQNEGQKQQNTSPPLDSSVYTPQPAINPNDAVLLPRDLPQAEHNPVVGNNNYANTAQQSQDLSDQLSSAVNEIKEQKLREIEMQQQASRAAYLKNQPTSAQPKNTEPATDSTD</sequence>
<organism evidence="3 4">
    <name type="scientific">Psychrobacter piechaudii</name>
    <dbReference type="NCBI Taxonomy" id="1945521"/>
    <lineage>
        <taxon>Bacteria</taxon>
        <taxon>Pseudomonadati</taxon>
        <taxon>Pseudomonadota</taxon>
        <taxon>Gammaproteobacteria</taxon>
        <taxon>Moraxellales</taxon>
        <taxon>Moraxellaceae</taxon>
        <taxon>Psychrobacter</taxon>
    </lineage>
</organism>
<accession>A0A1R4GTB8</accession>
<feature type="compositionally biased region" description="Polar residues" evidence="1">
    <location>
        <begin position="194"/>
        <end position="203"/>
    </location>
</feature>
<feature type="region of interest" description="Disordered" evidence="1">
    <location>
        <begin position="77"/>
        <end position="214"/>
    </location>
</feature>
<feature type="region of interest" description="Disordered" evidence="1">
    <location>
        <begin position="228"/>
        <end position="260"/>
    </location>
</feature>
<evidence type="ECO:0000256" key="2">
    <source>
        <dbReference type="SAM" id="Phobius"/>
    </source>
</evidence>
<feature type="transmembrane region" description="Helical" evidence="2">
    <location>
        <begin position="20"/>
        <end position="39"/>
    </location>
</feature>
<keyword evidence="2" id="KW-0472">Membrane</keyword>
<name>A0A1R4GTB8_9GAMM</name>
<reference evidence="3 4" key="1">
    <citation type="submission" date="2017-02" db="EMBL/GenBank/DDBJ databases">
        <authorList>
            <person name="Peterson S.W."/>
        </authorList>
    </citation>
    <scope>NUCLEOTIDE SEQUENCE [LARGE SCALE GENOMIC DNA]</scope>
    <source>
        <strain evidence="3">Psychrobacter_piechaudii</strain>
    </source>
</reference>